<feature type="transmembrane region" description="Helical" evidence="7">
    <location>
        <begin position="815"/>
        <end position="835"/>
    </location>
</feature>
<feature type="transmembrane region" description="Helical" evidence="7">
    <location>
        <begin position="601"/>
        <end position="629"/>
    </location>
</feature>
<dbReference type="InterPro" id="IPR001212">
    <property type="entry name" value="Somatomedin_B_dom"/>
</dbReference>
<dbReference type="InterPro" id="IPR036024">
    <property type="entry name" value="Somatomedin_B-like_dom_sf"/>
</dbReference>
<evidence type="ECO:0000256" key="7">
    <source>
        <dbReference type="SAM" id="Phobius"/>
    </source>
</evidence>
<evidence type="ECO:0000256" key="1">
    <source>
        <dbReference type="ARBA" id="ARBA00004141"/>
    </source>
</evidence>
<feature type="region of interest" description="Disordered" evidence="6">
    <location>
        <begin position="757"/>
        <end position="783"/>
    </location>
</feature>
<dbReference type="PROSITE" id="PS00524">
    <property type="entry name" value="SMB_1"/>
    <property type="match status" value="1"/>
</dbReference>
<dbReference type="PANTHER" id="PTHR45902:SF1">
    <property type="entry name" value="LATROPHILIN RECEPTOR-LIKE PROTEIN A"/>
    <property type="match status" value="1"/>
</dbReference>
<dbReference type="SUPFAM" id="SSF90188">
    <property type="entry name" value="Somatomedin B domain"/>
    <property type="match status" value="1"/>
</dbReference>
<reference evidence="10" key="1">
    <citation type="submission" date="2021-10" db="EMBL/GenBank/DDBJ databases">
        <title>Tropical sea cucumber genome reveals ecological adaptation and Cuvierian tubules defense mechanism.</title>
        <authorList>
            <person name="Chen T."/>
        </authorList>
    </citation>
    <scope>NUCLEOTIDE SEQUENCE</scope>
    <source>
        <strain evidence="10">Nanhai2018</strain>
        <tissue evidence="10">Muscle</tissue>
    </source>
</reference>
<keyword evidence="11" id="KW-1185">Reference proteome</keyword>
<feature type="transmembrane region" description="Helical" evidence="7">
    <location>
        <begin position="791"/>
        <end position="809"/>
    </location>
</feature>
<dbReference type="Pfam" id="PF00002">
    <property type="entry name" value="7tm_2"/>
    <property type="match status" value="1"/>
</dbReference>
<organism evidence="10 11">
    <name type="scientific">Holothuria leucospilota</name>
    <name type="common">Black long sea cucumber</name>
    <name type="synonym">Mertensiothuria leucospilota</name>
    <dbReference type="NCBI Taxonomy" id="206669"/>
    <lineage>
        <taxon>Eukaryota</taxon>
        <taxon>Metazoa</taxon>
        <taxon>Echinodermata</taxon>
        <taxon>Eleutherozoa</taxon>
        <taxon>Echinozoa</taxon>
        <taxon>Holothuroidea</taxon>
        <taxon>Aspidochirotacea</taxon>
        <taxon>Aspidochirotida</taxon>
        <taxon>Holothuriidae</taxon>
        <taxon>Holothuria</taxon>
    </lineage>
</organism>
<dbReference type="Gene3D" id="4.10.410.20">
    <property type="match status" value="1"/>
</dbReference>
<evidence type="ECO:0000313" key="11">
    <source>
        <dbReference type="Proteomes" id="UP001152320"/>
    </source>
</evidence>
<dbReference type="PROSITE" id="PS50958">
    <property type="entry name" value="SMB_2"/>
    <property type="match status" value="1"/>
</dbReference>
<evidence type="ECO:0000259" key="8">
    <source>
        <dbReference type="PROSITE" id="PS50261"/>
    </source>
</evidence>
<evidence type="ECO:0000256" key="4">
    <source>
        <dbReference type="ARBA" id="ARBA00023136"/>
    </source>
</evidence>
<dbReference type="Pfam" id="PF01033">
    <property type="entry name" value="Somatomedin_B"/>
    <property type="match status" value="1"/>
</dbReference>
<keyword evidence="10" id="KW-0675">Receptor</keyword>
<dbReference type="InterPro" id="IPR017981">
    <property type="entry name" value="GPCR_2-like_7TM"/>
</dbReference>
<dbReference type="OrthoDB" id="6134459at2759"/>
<evidence type="ECO:0000259" key="9">
    <source>
        <dbReference type="PROSITE" id="PS50958"/>
    </source>
</evidence>
<feature type="domain" description="G-protein coupled receptors family 2 profile 2" evidence="8">
    <location>
        <begin position="542"/>
        <end position="717"/>
    </location>
</feature>
<feature type="transmembrane region" description="Helical" evidence="7">
    <location>
        <begin position="649"/>
        <end position="671"/>
    </location>
</feature>
<protein>
    <submittedName>
        <fullName evidence="10">Cadherin EGF LAG seven-pass G-type receptor 1</fullName>
    </submittedName>
</protein>
<dbReference type="GO" id="GO:0016020">
    <property type="term" value="C:membrane"/>
    <property type="evidence" value="ECO:0007669"/>
    <property type="project" value="UniProtKB-SubCell"/>
</dbReference>
<accession>A0A9Q1C143</accession>
<name>A0A9Q1C143_HOLLE</name>
<dbReference type="AlphaFoldDB" id="A0A9Q1C143"/>
<sequence>MYENFVSTDIFYNDDNITICGSDHSCKNRCGSWSGTVDCKCDLACKGFGDCCYDFDSYCGNHTVKQRNDRLAFPKKVPAEDYTCFGTVYFRSMFYMVTKCLGSLEDVRNITTSQCENMVLDVDDLLACTPVFDSEGVVYKNVFCALCSDVPISEVTSWSLQIDKDYFKMNGTNRTATSMDSVGRYRFNSDRGKILIEPPETGHIGYPRWCTKYQEPFCKDLLNYTSTFFAPLVKQNIFTGEVFYYHNPLVHKCVFQDITSIRDLCSIMLFNCYDSQTKYDVCLGLSNSRTGDKSTYITLLFDFSNSYSLGMEDVGQSCTKPGEIFDIFLKKCRFLGCPADHKLHDNICEDHQSFAVRTCIMDIGNVQWPYDSVYLYKSPENMFDVFLSANGVLGALFLKIMLQEKLLLESMASSHNLICNVTSFVIGVRTVEEPECRKPSSFLQPFNLPVTYTPFFVYQHQPTLDEVYQETLVTQNCWKRYESDLRCDLANLESEEFEIIDHATILHNASGMLITIDNLKVNMDGTIEVCEDDFSISKNLIVSGTHTVGSVLSVGLLLVTLAIHIGISNLRTLIRICLLNIIAGLLVINVVLFFNDKLSSFLCMICSILSHFAWIYTFTWATNVFSIVVQTWGNKQQLLHMQQKKSKYLALYTVTSWVFPWVVIIASVFLYHCKCIGNLIFRYGEVHFCWISIGEATKFVLGIPIGVLLLLDVLILIMAKLDFSKRNPSSNSRGICGVSPPADYLAAITCKERKVNGKKKEEKEKKEEREEGERKTERTEKRTGEGGTKQLFLSLHGVALIGFLHFLLRNALLELLFPLTLYMESLFIFGAFVPFRKIIKMLQLRVRNYFHRCRADTLENRVYANYNVNDVEQPHMMRRLDNILRK</sequence>
<keyword evidence="3 7" id="KW-1133">Transmembrane helix</keyword>
<gene>
    <name evidence="10" type="ORF">HOLleu_19984</name>
</gene>
<feature type="transmembrane region" description="Helical" evidence="7">
    <location>
        <begin position="573"/>
        <end position="594"/>
    </location>
</feature>
<keyword evidence="5" id="KW-1015">Disulfide bond</keyword>
<dbReference type="EMBL" id="JAIZAY010000009">
    <property type="protein sequence ID" value="KAJ8036111.1"/>
    <property type="molecule type" value="Genomic_DNA"/>
</dbReference>
<dbReference type="Gene3D" id="1.20.1070.10">
    <property type="entry name" value="Rhodopsin 7-helix transmembrane proteins"/>
    <property type="match status" value="1"/>
</dbReference>
<dbReference type="InterPro" id="IPR000832">
    <property type="entry name" value="GPCR_2_secretin-like"/>
</dbReference>
<dbReference type="PANTHER" id="PTHR45902">
    <property type="entry name" value="LATROPHILIN RECEPTOR-LIKE PROTEIN A"/>
    <property type="match status" value="1"/>
</dbReference>
<feature type="transmembrane region" description="Helical" evidence="7">
    <location>
        <begin position="699"/>
        <end position="719"/>
    </location>
</feature>
<dbReference type="GO" id="GO:0007166">
    <property type="term" value="P:cell surface receptor signaling pathway"/>
    <property type="evidence" value="ECO:0007669"/>
    <property type="project" value="InterPro"/>
</dbReference>
<feature type="transmembrane region" description="Helical" evidence="7">
    <location>
        <begin position="547"/>
        <end position="567"/>
    </location>
</feature>
<keyword evidence="4 7" id="KW-0472">Membrane</keyword>
<evidence type="ECO:0000313" key="10">
    <source>
        <dbReference type="EMBL" id="KAJ8036111.1"/>
    </source>
</evidence>
<comment type="subcellular location">
    <subcellularLocation>
        <location evidence="1">Membrane</location>
        <topology evidence="1">Multi-pass membrane protein</topology>
    </subcellularLocation>
</comment>
<evidence type="ECO:0000256" key="6">
    <source>
        <dbReference type="SAM" id="MobiDB-lite"/>
    </source>
</evidence>
<dbReference type="PROSITE" id="PS50261">
    <property type="entry name" value="G_PROTEIN_RECEP_F2_4"/>
    <property type="match status" value="1"/>
</dbReference>
<dbReference type="GO" id="GO:0004930">
    <property type="term" value="F:G protein-coupled receptor activity"/>
    <property type="evidence" value="ECO:0007669"/>
    <property type="project" value="InterPro"/>
</dbReference>
<evidence type="ECO:0000256" key="2">
    <source>
        <dbReference type="ARBA" id="ARBA00022692"/>
    </source>
</evidence>
<dbReference type="Proteomes" id="UP001152320">
    <property type="component" value="Chromosome 9"/>
</dbReference>
<proteinExistence type="predicted"/>
<keyword evidence="2 7" id="KW-0812">Transmembrane</keyword>
<evidence type="ECO:0000256" key="3">
    <source>
        <dbReference type="ARBA" id="ARBA00022989"/>
    </source>
</evidence>
<evidence type="ECO:0000256" key="5">
    <source>
        <dbReference type="ARBA" id="ARBA00023157"/>
    </source>
</evidence>
<dbReference type="InterPro" id="IPR053231">
    <property type="entry name" value="GPCR_LN-TM7"/>
</dbReference>
<comment type="caution">
    <text evidence="10">The sequence shown here is derived from an EMBL/GenBank/DDBJ whole genome shotgun (WGS) entry which is preliminary data.</text>
</comment>
<feature type="domain" description="SMB" evidence="9">
    <location>
        <begin position="22"/>
        <end position="63"/>
    </location>
</feature>